<evidence type="ECO:0000256" key="5">
    <source>
        <dbReference type="ARBA" id="ARBA00022982"/>
    </source>
</evidence>
<name>C0QTS8_PERMH</name>
<dbReference type="HOGENOM" id="CLU_066585_1_0_0"/>
<dbReference type="GO" id="GO:0005886">
    <property type="term" value="C:plasma membrane"/>
    <property type="evidence" value="ECO:0007669"/>
    <property type="project" value="TreeGrafter"/>
</dbReference>
<dbReference type="PaxDb" id="123214-PERMA_0300"/>
<feature type="domain" description="4Fe-4S ferredoxin-type" evidence="9">
    <location>
        <begin position="213"/>
        <end position="243"/>
    </location>
</feature>
<dbReference type="InterPro" id="IPR017900">
    <property type="entry name" value="4Fe4S_Fe_S_CS"/>
</dbReference>
<dbReference type="Proteomes" id="UP000001366">
    <property type="component" value="Chromosome"/>
</dbReference>
<dbReference type="InterPro" id="IPR051684">
    <property type="entry name" value="Electron_Trans/Redox"/>
</dbReference>
<proteinExistence type="predicted"/>
<dbReference type="RefSeq" id="WP_012675431.1">
    <property type="nucleotide sequence ID" value="NC_012440.1"/>
</dbReference>
<evidence type="ECO:0000256" key="1">
    <source>
        <dbReference type="ARBA" id="ARBA00022448"/>
    </source>
</evidence>
<dbReference type="SUPFAM" id="SSF54862">
    <property type="entry name" value="4Fe-4S ferredoxins"/>
    <property type="match status" value="1"/>
</dbReference>
<gene>
    <name evidence="10" type="ordered locus">PERMA_0300</name>
</gene>
<keyword evidence="8" id="KW-0472">Membrane</keyword>
<keyword evidence="5" id="KW-0249">Electron transport</keyword>
<dbReference type="KEGG" id="pmx:PERMA_0300"/>
<keyword evidence="3" id="KW-0479">Metal-binding</keyword>
<dbReference type="PROSITE" id="PS51379">
    <property type="entry name" value="4FE4S_FER_2"/>
    <property type="match status" value="2"/>
</dbReference>
<evidence type="ECO:0000313" key="10">
    <source>
        <dbReference type="EMBL" id="ACO03192.1"/>
    </source>
</evidence>
<keyword evidence="1" id="KW-0813">Transport</keyword>
<dbReference type="PROSITE" id="PS00198">
    <property type="entry name" value="4FE4S_FER_1"/>
    <property type="match status" value="1"/>
</dbReference>
<evidence type="ECO:0000256" key="4">
    <source>
        <dbReference type="ARBA" id="ARBA00022737"/>
    </source>
</evidence>
<dbReference type="GO" id="GO:0051539">
    <property type="term" value="F:4 iron, 4 sulfur cluster binding"/>
    <property type="evidence" value="ECO:0007669"/>
    <property type="project" value="UniProtKB-KW"/>
</dbReference>
<organism evidence="10 11">
    <name type="scientific">Persephonella marina (strain DSM 14350 / EX-H1)</name>
    <dbReference type="NCBI Taxonomy" id="123214"/>
    <lineage>
        <taxon>Bacteria</taxon>
        <taxon>Pseudomonadati</taxon>
        <taxon>Aquificota</taxon>
        <taxon>Aquificia</taxon>
        <taxon>Aquificales</taxon>
        <taxon>Hydrogenothermaceae</taxon>
        <taxon>Persephonella</taxon>
    </lineage>
</organism>
<keyword evidence="11" id="KW-1185">Reference proteome</keyword>
<keyword evidence="7" id="KW-0411">Iron-sulfur</keyword>
<dbReference type="Pfam" id="PF12801">
    <property type="entry name" value="Fer4_5"/>
    <property type="match status" value="2"/>
</dbReference>
<feature type="transmembrane region" description="Helical" evidence="8">
    <location>
        <begin position="68"/>
        <end position="92"/>
    </location>
</feature>
<evidence type="ECO:0000256" key="2">
    <source>
        <dbReference type="ARBA" id="ARBA00022485"/>
    </source>
</evidence>
<dbReference type="Gene3D" id="3.30.70.20">
    <property type="match status" value="1"/>
</dbReference>
<dbReference type="InterPro" id="IPR017896">
    <property type="entry name" value="4Fe4S_Fe-S-bd"/>
</dbReference>
<evidence type="ECO:0000256" key="3">
    <source>
        <dbReference type="ARBA" id="ARBA00022723"/>
    </source>
</evidence>
<dbReference type="NCBIfam" id="TIGR02163">
    <property type="entry name" value="napH"/>
    <property type="match status" value="1"/>
</dbReference>
<evidence type="ECO:0000256" key="7">
    <source>
        <dbReference type="ARBA" id="ARBA00023014"/>
    </source>
</evidence>
<sequence length="286" mass="31895">MKSKEDKKEAGFLYKHRYLIARRVVQLSIISLYIAGNVYGWKILQGNLSASKIFDVIPMADPYATLQMFAAGVIVGTDVLIGAAIVIIFYGLIGGRAFCSWVCPINMVTDLANWIRVKTGLHREEWQLRISRKLRYWILGISLVLSALIAVPAFEFVSPISMLHRGLIFGMGMGWAAVLAVFLFDLFVTKNGWCGHICPLGGFYSLITKPSAIRVKHDADKCTLCLNCKNVCPEKQVLHMIGKESVFVTSGECINCARCIEVCNDDALNFGFRYKPQGKKEEGKND</sequence>
<dbReference type="PANTHER" id="PTHR30176:SF3">
    <property type="entry name" value="FERREDOXIN-TYPE PROTEIN NAPH"/>
    <property type="match status" value="1"/>
</dbReference>
<protein>
    <submittedName>
        <fullName evidence="10">Ferredoxin-type protein NapH</fullName>
    </submittedName>
</protein>
<accession>C0QTS8</accession>
<dbReference type="Pfam" id="PF13237">
    <property type="entry name" value="Fer4_10"/>
    <property type="match status" value="1"/>
</dbReference>
<keyword evidence="8" id="KW-1133">Transmembrane helix</keyword>
<evidence type="ECO:0000256" key="6">
    <source>
        <dbReference type="ARBA" id="ARBA00023004"/>
    </source>
</evidence>
<dbReference type="STRING" id="123214.PERMA_0300"/>
<evidence type="ECO:0000256" key="8">
    <source>
        <dbReference type="SAM" id="Phobius"/>
    </source>
</evidence>
<feature type="transmembrane region" description="Helical" evidence="8">
    <location>
        <begin position="166"/>
        <end position="188"/>
    </location>
</feature>
<dbReference type="PANTHER" id="PTHR30176">
    <property type="entry name" value="FERREDOXIN-TYPE PROTEIN NAPH"/>
    <property type="match status" value="1"/>
</dbReference>
<dbReference type="NCBIfam" id="NF007013">
    <property type="entry name" value="PRK09477.1"/>
    <property type="match status" value="1"/>
</dbReference>
<dbReference type="GO" id="GO:0046872">
    <property type="term" value="F:metal ion binding"/>
    <property type="evidence" value="ECO:0007669"/>
    <property type="project" value="UniProtKB-KW"/>
</dbReference>
<keyword evidence="4" id="KW-0677">Repeat</keyword>
<dbReference type="EMBL" id="CP001230">
    <property type="protein sequence ID" value="ACO03192.1"/>
    <property type="molecule type" value="Genomic_DNA"/>
</dbReference>
<evidence type="ECO:0000313" key="11">
    <source>
        <dbReference type="Proteomes" id="UP000001366"/>
    </source>
</evidence>
<keyword evidence="2" id="KW-0004">4Fe-4S</keyword>
<keyword evidence="6" id="KW-0408">Iron</keyword>
<feature type="transmembrane region" description="Helical" evidence="8">
    <location>
        <begin position="20"/>
        <end position="41"/>
    </location>
</feature>
<reference evidence="10 11" key="1">
    <citation type="journal article" date="2009" name="J. Bacteriol.">
        <title>Complete and draft genome sequences of six members of the Aquificales.</title>
        <authorList>
            <person name="Reysenbach A.L."/>
            <person name="Hamamura N."/>
            <person name="Podar M."/>
            <person name="Griffiths E."/>
            <person name="Ferreira S."/>
            <person name="Hochstein R."/>
            <person name="Heidelberg J."/>
            <person name="Johnson J."/>
            <person name="Mead D."/>
            <person name="Pohorille A."/>
            <person name="Sarmiento M."/>
            <person name="Schweighofer K."/>
            <person name="Seshadri R."/>
            <person name="Voytek M.A."/>
        </authorList>
    </citation>
    <scope>NUCLEOTIDE SEQUENCE [LARGE SCALE GENOMIC DNA]</scope>
    <source>
        <strain evidence="11">DSM 14350 / EX-H1</strain>
    </source>
</reference>
<dbReference type="eggNOG" id="COG0348">
    <property type="taxonomic scope" value="Bacteria"/>
</dbReference>
<dbReference type="InterPro" id="IPR011886">
    <property type="entry name" value="NapH_MauN"/>
</dbReference>
<feature type="domain" description="4Fe-4S ferredoxin-type" evidence="9">
    <location>
        <begin position="244"/>
        <end position="273"/>
    </location>
</feature>
<dbReference type="AlphaFoldDB" id="C0QTS8"/>
<feature type="transmembrane region" description="Helical" evidence="8">
    <location>
        <begin position="136"/>
        <end position="154"/>
    </location>
</feature>
<dbReference type="OrthoDB" id="9806398at2"/>
<evidence type="ECO:0000259" key="9">
    <source>
        <dbReference type="PROSITE" id="PS51379"/>
    </source>
</evidence>
<keyword evidence="8" id="KW-0812">Transmembrane</keyword>